<dbReference type="GO" id="GO:0045892">
    <property type="term" value="P:negative regulation of DNA-templated transcription"/>
    <property type="evidence" value="ECO:0007669"/>
    <property type="project" value="TreeGrafter"/>
</dbReference>
<dbReference type="Proteomes" id="UP000219465">
    <property type="component" value="Unassembled WGS sequence"/>
</dbReference>
<dbReference type="FunFam" id="1.10.10.10:FF:000056">
    <property type="entry name" value="IclR family transcriptional regulator"/>
    <property type="match status" value="1"/>
</dbReference>
<gene>
    <name evidence="6" type="ORF">SAMN05877838_1451</name>
</gene>
<dbReference type="Pfam" id="PF09339">
    <property type="entry name" value="HTH_IclR"/>
    <property type="match status" value="1"/>
</dbReference>
<dbReference type="PROSITE" id="PS51078">
    <property type="entry name" value="ICLR_ED"/>
    <property type="match status" value="1"/>
</dbReference>
<dbReference type="GO" id="GO:0003677">
    <property type="term" value="F:DNA binding"/>
    <property type="evidence" value="ECO:0007669"/>
    <property type="project" value="UniProtKB-KW"/>
</dbReference>
<accession>A0A286IAB8</accession>
<evidence type="ECO:0000256" key="3">
    <source>
        <dbReference type="ARBA" id="ARBA00023163"/>
    </source>
</evidence>
<dbReference type="InterPro" id="IPR036388">
    <property type="entry name" value="WH-like_DNA-bd_sf"/>
</dbReference>
<dbReference type="RefSeq" id="WP_097106288.1">
    <property type="nucleotide sequence ID" value="NZ_OCPC01000001.1"/>
</dbReference>
<dbReference type="CDD" id="cd00090">
    <property type="entry name" value="HTH_ARSR"/>
    <property type="match status" value="1"/>
</dbReference>
<feature type="domain" description="HTH iclR-type" evidence="4">
    <location>
        <begin position="9"/>
        <end position="71"/>
    </location>
</feature>
<dbReference type="AlphaFoldDB" id="A0A286IAB8"/>
<dbReference type="InterPro" id="IPR036390">
    <property type="entry name" value="WH_DNA-bd_sf"/>
</dbReference>
<protein>
    <submittedName>
        <fullName evidence="6">IclR family transcriptional regulator</fullName>
    </submittedName>
</protein>
<dbReference type="Gene3D" id="1.10.10.10">
    <property type="entry name" value="Winged helix-like DNA-binding domain superfamily/Winged helix DNA-binding domain"/>
    <property type="match status" value="1"/>
</dbReference>
<dbReference type="EMBL" id="OCPC01000001">
    <property type="protein sequence ID" value="SOE16576.1"/>
    <property type="molecule type" value="Genomic_DNA"/>
</dbReference>
<evidence type="ECO:0000259" key="5">
    <source>
        <dbReference type="PROSITE" id="PS51078"/>
    </source>
</evidence>
<dbReference type="InterPro" id="IPR014757">
    <property type="entry name" value="Tscrpt_reg_IclR_C"/>
</dbReference>
<dbReference type="InterPro" id="IPR005471">
    <property type="entry name" value="Tscrpt_reg_IclR_N"/>
</dbReference>
<evidence type="ECO:0000313" key="6">
    <source>
        <dbReference type="EMBL" id="SOE16576.1"/>
    </source>
</evidence>
<organism evidence="6 7">
    <name type="scientific">Hoeflea halophila</name>
    <dbReference type="NCBI Taxonomy" id="714899"/>
    <lineage>
        <taxon>Bacteria</taxon>
        <taxon>Pseudomonadati</taxon>
        <taxon>Pseudomonadota</taxon>
        <taxon>Alphaproteobacteria</taxon>
        <taxon>Hyphomicrobiales</taxon>
        <taxon>Rhizobiaceae</taxon>
        <taxon>Hoeflea</taxon>
    </lineage>
</organism>
<keyword evidence="1" id="KW-0805">Transcription regulation</keyword>
<keyword evidence="2" id="KW-0238">DNA-binding</keyword>
<feature type="domain" description="IclR-ED" evidence="5">
    <location>
        <begin position="72"/>
        <end position="254"/>
    </location>
</feature>
<evidence type="ECO:0000259" key="4">
    <source>
        <dbReference type="PROSITE" id="PS51077"/>
    </source>
</evidence>
<dbReference type="PROSITE" id="PS51077">
    <property type="entry name" value="HTH_ICLR"/>
    <property type="match status" value="1"/>
</dbReference>
<dbReference type="InterPro" id="IPR011991">
    <property type="entry name" value="ArsR-like_HTH"/>
</dbReference>
<dbReference type="SUPFAM" id="SSF46785">
    <property type="entry name" value="Winged helix' DNA-binding domain"/>
    <property type="match status" value="1"/>
</dbReference>
<evidence type="ECO:0000313" key="7">
    <source>
        <dbReference type="Proteomes" id="UP000219465"/>
    </source>
</evidence>
<dbReference type="PANTHER" id="PTHR30136">
    <property type="entry name" value="HELIX-TURN-HELIX TRANSCRIPTIONAL REGULATOR, ICLR FAMILY"/>
    <property type="match status" value="1"/>
</dbReference>
<dbReference type="Gene3D" id="3.30.450.40">
    <property type="match status" value="1"/>
</dbReference>
<dbReference type="GO" id="GO:0003700">
    <property type="term" value="F:DNA-binding transcription factor activity"/>
    <property type="evidence" value="ECO:0007669"/>
    <property type="project" value="TreeGrafter"/>
</dbReference>
<keyword evidence="3" id="KW-0804">Transcription</keyword>
<dbReference type="OrthoDB" id="6057486at2"/>
<dbReference type="SUPFAM" id="SSF55781">
    <property type="entry name" value="GAF domain-like"/>
    <property type="match status" value="1"/>
</dbReference>
<name>A0A286IAB8_9HYPH</name>
<dbReference type="PANTHER" id="PTHR30136:SF8">
    <property type="entry name" value="TRANSCRIPTIONAL REGULATORY PROTEIN"/>
    <property type="match status" value="1"/>
</dbReference>
<reference evidence="7" key="1">
    <citation type="submission" date="2017-08" db="EMBL/GenBank/DDBJ databases">
        <authorList>
            <person name="Varghese N."/>
            <person name="Submissions S."/>
        </authorList>
    </citation>
    <scope>NUCLEOTIDE SEQUENCE [LARGE SCALE GENOMIC DNA]</scope>
    <source>
        <strain evidence="7">KCTC 23107</strain>
    </source>
</reference>
<proteinExistence type="predicted"/>
<dbReference type="SMART" id="SM00346">
    <property type="entry name" value="HTH_ICLR"/>
    <property type="match status" value="1"/>
</dbReference>
<dbReference type="Pfam" id="PF01614">
    <property type="entry name" value="IclR_C"/>
    <property type="match status" value="1"/>
</dbReference>
<dbReference type="InterPro" id="IPR050707">
    <property type="entry name" value="HTH_MetabolicPath_Reg"/>
</dbReference>
<evidence type="ECO:0000256" key="2">
    <source>
        <dbReference type="ARBA" id="ARBA00023125"/>
    </source>
</evidence>
<keyword evidence="7" id="KW-1185">Reference proteome</keyword>
<dbReference type="InterPro" id="IPR029016">
    <property type="entry name" value="GAF-like_dom_sf"/>
</dbReference>
<sequence length="259" mass="27843">MKDTSKINNHSAIAAFQIIEEMAPMNEAVRVTDLAKRLGMPRAKVYRYLQTLSNIGYVRQDPVTERYRLTLKLFHVGQAIADGTQLTSTARPVMVQLRDKVAFTCTLSIPEESAMRVVDIIRVDSPVQIVTKPGALLAFHASAQGKIALAFGDPGLLPSVLAANHNTLPNGKPVDPARLEAEIARARKTGWAVAPEETLSGLNAISAPIFDLENRFVATITIAGSVQDIPPEPSAGLCAAVTQAARAISMDLGCTEYPT</sequence>
<evidence type="ECO:0000256" key="1">
    <source>
        <dbReference type="ARBA" id="ARBA00023015"/>
    </source>
</evidence>